<dbReference type="Proteomes" id="UP000054928">
    <property type="component" value="Unassembled WGS sequence"/>
</dbReference>
<evidence type="ECO:0000313" key="1">
    <source>
        <dbReference type="EMBL" id="CEG39285.1"/>
    </source>
</evidence>
<organism evidence="1 2">
    <name type="scientific">Plasmopara halstedii</name>
    <name type="common">Downy mildew of sunflower</name>
    <dbReference type="NCBI Taxonomy" id="4781"/>
    <lineage>
        <taxon>Eukaryota</taxon>
        <taxon>Sar</taxon>
        <taxon>Stramenopiles</taxon>
        <taxon>Oomycota</taxon>
        <taxon>Peronosporomycetes</taxon>
        <taxon>Peronosporales</taxon>
        <taxon>Peronosporaceae</taxon>
        <taxon>Plasmopara</taxon>
    </lineage>
</organism>
<reference evidence="2" key="1">
    <citation type="submission" date="2014-09" db="EMBL/GenBank/DDBJ databases">
        <authorList>
            <person name="Sharma Rahul"/>
            <person name="Thines Marco"/>
        </authorList>
    </citation>
    <scope>NUCLEOTIDE SEQUENCE [LARGE SCALE GENOMIC DNA]</scope>
</reference>
<dbReference type="AlphaFoldDB" id="A0A0P1AFA3"/>
<keyword evidence="2" id="KW-1185">Reference proteome</keyword>
<accession>A0A0P1AFA3</accession>
<protein>
    <submittedName>
        <fullName evidence="1">Uncharacterized protein</fullName>
    </submittedName>
</protein>
<dbReference type="EMBL" id="CCYD01000409">
    <property type="protein sequence ID" value="CEG39285.1"/>
    <property type="molecule type" value="Genomic_DNA"/>
</dbReference>
<dbReference type="RefSeq" id="XP_024575654.1">
    <property type="nucleotide sequence ID" value="XM_024724816.1"/>
</dbReference>
<evidence type="ECO:0000313" key="2">
    <source>
        <dbReference type="Proteomes" id="UP000054928"/>
    </source>
</evidence>
<sequence length="80" mass="9004">MAAIGKMTGKLRVRRGGDVHHDNVTSKIVLLSVQQTGKKKIFSGPKSWEDHDEDHDPDDSTKLVTAFGHRAKLDSYIRYL</sequence>
<proteinExistence type="predicted"/>
<name>A0A0P1AFA3_PLAHL</name>
<dbReference type="GeneID" id="36404390"/>